<dbReference type="GO" id="GO:0003677">
    <property type="term" value="F:DNA binding"/>
    <property type="evidence" value="ECO:0007669"/>
    <property type="project" value="UniProtKB-KW"/>
</dbReference>
<dbReference type="PROSITE" id="PS50949">
    <property type="entry name" value="HTH_GNTR"/>
    <property type="match status" value="1"/>
</dbReference>
<evidence type="ECO:0000256" key="5">
    <source>
        <dbReference type="ARBA" id="ARBA00023163"/>
    </source>
</evidence>
<dbReference type="KEGG" id="scn:Solca_2553"/>
<name>H8KRK6_SOLCM</name>
<evidence type="ECO:0000256" key="2">
    <source>
        <dbReference type="ARBA" id="ARBA00022898"/>
    </source>
</evidence>
<protein>
    <submittedName>
        <fullName evidence="7">Transcriptional regulator with HTH domain and aminotransferase domain</fullName>
    </submittedName>
</protein>
<dbReference type="OrthoDB" id="9802328at2"/>
<keyword evidence="4" id="KW-0238">DNA-binding</keyword>
<dbReference type="InterPro" id="IPR036388">
    <property type="entry name" value="WH-like_DNA-bd_sf"/>
</dbReference>
<keyword evidence="2" id="KW-0663">Pyridoxal phosphate</keyword>
<evidence type="ECO:0000259" key="6">
    <source>
        <dbReference type="PROSITE" id="PS50949"/>
    </source>
</evidence>
<dbReference type="InterPro" id="IPR015421">
    <property type="entry name" value="PyrdxlP-dep_Trfase_major"/>
</dbReference>
<dbReference type="Proteomes" id="UP000007590">
    <property type="component" value="Chromosome"/>
</dbReference>
<dbReference type="SMART" id="SM00345">
    <property type="entry name" value="HTH_GNTR"/>
    <property type="match status" value="1"/>
</dbReference>
<dbReference type="InterPro" id="IPR015422">
    <property type="entry name" value="PyrdxlP-dep_Trfase_small"/>
</dbReference>
<dbReference type="CDD" id="cd07377">
    <property type="entry name" value="WHTH_GntR"/>
    <property type="match status" value="1"/>
</dbReference>
<dbReference type="eggNOG" id="COG1167">
    <property type="taxonomic scope" value="Bacteria"/>
</dbReference>
<sequence>MQENVLLVKETLFEKIAFNIQRLIEQEVLKTGDKMPSVRTLSREQKISMSTVFQAYYLLEKKGLIEARPRSGYYVRKPYKRVAAQPAATTTWKMPINVRVDSLVSDFVKTTHKGTFIDLTIAGPSIEMLPVAKLNKSIQAVLRTNKGNSFQYEFPPGNENLLRQIARLSLNWQGSLSPDEIIITNGCLEAVNLCLRAVANQGDTIAIESPTYYGVLQTIESLGMKVLEIATHPEKGIDLDELEKALGKTKIAACLFTLNFNNPLGSCTSDVDKERLVKLLAKRQIPLIEDDILGDLYFGKNRPKNAKTFDKEGLVLLCSSFSKTIAPGMRVGWTAPGRYKEKVERLKFMTNIAAPSLMQQAVAHFLENGRYNNHLKGLRLTYHIQMRKYREAIFRYFPTGTKVTDPHGGHVLWIELPPNLDAVELQRKSIENGVAILPGSIFSAQKRHQHFVRIGCCYPFDQQVEHAIEVVGNLANEMM</sequence>
<dbReference type="GO" id="GO:0008483">
    <property type="term" value="F:transaminase activity"/>
    <property type="evidence" value="ECO:0007669"/>
    <property type="project" value="UniProtKB-KW"/>
</dbReference>
<dbReference type="CDD" id="cd00609">
    <property type="entry name" value="AAT_like"/>
    <property type="match status" value="1"/>
</dbReference>
<keyword evidence="5" id="KW-0804">Transcription</keyword>
<dbReference type="RefSeq" id="WP_014680814.1">
    <property type="nucleotide sequence ID" value="NC_017770.1"/>
</dbReference>
<dbReference type="PANTHER" id="PTHR46577:SF2">
    <property type="entry name" value="TRANSCRIPTIONAL REGULATORY PROTEIN"/>
    <property type="match status" value="1"/>
</dbReference>
<evidence type="ECO:0000313" key="8">
    <source>
        <dbReference type="Proteomes" id="UP000007590"/>
    </source>
</evidence>
<dbReference type="GO" id="GO:0030170">
    <property type="term" value="F:pyridoxal phosphate binding"/>
    <property type="evidence" value="ECO:0007669"/>
    <property type="project" value="InterPro"/>
</dbReference>
<reference evidence="7" key="1">
    <citation type="submission" date="2012-02" db="EMBL/GenBank/DDBJ databases">
        <title>The complete genome of Solitalea canadensis DSM 3403.</title>
        <authorList>
            <consortium name="US DOE Joint Genome Institute (JGI-PGF)"/>
            <person name="Lucas S."/>
            <person name="Copeland A."/>
            <person name="Lapidus A."/>
            <person name="Glavina del Rio T."/>
            <person name="Dalin E."/>
            <person name="Tice H."/>
            <person name="Bruce D."/>
            <person name="Goodwin L."/>
            <person name="Pitluck S."/>
            <person name="Peters L."/>
            <person name="Ovchinnikova G."/>
            <person name="Lu M."/>
            <person name="Kyrpides N."/>
            <person name="Mavromatis K."/>
            <person name="Ivanova N."/>
            <person name="Brettin T."/>
            <person name="Detter J.C."/>
            <person name="Han C."/>
            <person name="Larimer F."/>
            <person name="Land M."/>
            <person name="Hauser L."/>
            <person name="Markowitz V."/>
            <person name="Cheng J.-F."/>
            <person name="Hugenholtz P."/>
            <person name="Woyke T."/>
            <person name="Wu D."/>
            <person name="Spring S."/>
            <person name="Schroeder M."/>
            <person name="Kopitz M."/>
            <person name="Brambilla E."/>
            <person name="Klenk H.-P."/>
            <person name="Eisen J.A."/>
        </authorList>
    </citation>
    <scope>NUCLEOTIDE SEQUENCE</scope>
    <source>
        <strain evidence="7">DSM 3403</strain>
    </source>
</reference>
<proteinExistence type="inferred from homology"/>
<dbReference type="Pfam" id="PF00392">
    <property type="entry name" value="GntR"/>
    <property type="match status" value="1"/>
</dbReference>
<dbReference type="Pfam" id="PF00155">
    <property type="entry name" value="Aminotran_1_2"/>
    <property type="match status" value="1"/>
</dbReference>
<comment type="similarity">
    <text evidence="1">In the C-terminal section; belongs to the class-I pyridoxal-phosphate-dependent aminotransferase family.</text>
</comment>
<dbReference type="PANTHER" id="PTHR46577">
    <property type="entry name" value="HTH-TYPE TRANSCRIPTIONAL REGULATORY PROTEIN GABR"/>
    <property type="match status" value="1"/>
</dbReference>
<dbReference type="InterPro" id="IPR000524">
    <property type="entry name" value="Tscrpt_reg_HTH_GntR"/>
</dbReference>
<dbReference type="InterPro" id="IPR051446">
    <property type="entry name" value="HTH_trans_reg/aminotransferase"/>
</dbReference>
<dbReference type="SUPFAM" id="SSF53383">
    <property type="entry name" value="PLP-dependent transferases"/>
    <property type="match status" value="1"/>
</dbReference>
<evidence type="ECO:0000313" key="7">
    <source>
        <dbReference type="EMBL" id="AFD07587.1"/>
    </source>
</evidence>
<dbReference type="InterPro" id="IPR015424">
    <property type="entry name" value="PyrdxlP-dep_Trfase"/>
</dbReference>
<dbReference type="Gene3D" id="3.90.1150.10">
    <property type="entry name" value="Aspartate Aminotransferase, domain 1"/>
    <property type="match status" value="1"/>
</dbReference>
<keyword evidence="7" id="KW-0808">Transferase</keyword>
<dbReference type="Gene3D" id="1.10.10.10">
    <property type="entry name" value="Winged helix-like DNA-binding domain superfamily/Winged helix DNA-binding domain"/>
    <property type="match status" value="1"/>
</dbReference>
<dbReference type="SUPFAM" id="SSF46785">
    <property type="entry name" value="Winged helix' DNA-binding domain"/>
    <property type="match status" value="1"/>
</dbReference>
<keyword evidence="8" id="KW-1185">Reference proteome</keyword>
<dbReference type="HOGENOM" id="CLU_017584_0_0_10"/>
<gene>
    <name evidence="7" type="ordered locus">Solca_2553</name>
</gene>
<dbReference type="GO" id="GO:0003700">
    <property type="term" value="F:DNA-binding transcription factor activity"/>
    <property type="evidence" value="ECO:0007669"/>
    <property type="project" value="InterPro"/>
</dbReference>
<evidence type="ECO:0000256" key="4">
    <source>
        <dbReference type="ARBA" id="ARBA00023125"/>
    </source>
</evidence>
<dbReference type="STRING" id="929556.Solca_2553"/>
<evidence type="ECO:0000256" key="1">
    <source>
        <dbReference type="ARBA" id="ARBA00005384"/>
    </source>
</evidence>
<evidence type="ECO:0000256" key="3">
    <source>
        <dbReference type="ARBA" id="ARBA00023015"/>
    </source>
</evidence>
<keyword evidence="3" id="KW-0805">Transcription regulation</keyword>
<accession>H8KRK6</accession>
<dbReference type="InterPro" id="IPR036390">
    <property type="entry name" value="WH_DNA-bd_sf"/>
</dbReference>
<keyword evidence="7" id="KW-0032">Aminotransferase</keyword>
<dbReference type="Gene3D" id="3.40.640.10">
    <property type="entry name" value="Type I PLP-dependent aspartate aminotransferase-like (Major domain)"/>
    <property type="match status" value="1"/>
</dbReference>
<dbReference type="EMBL" id="CP003349">
    <property type="protein sequence ID" value="AFD07587.1"/>
    <property type="molecule type" value="Genomic_DNA"/>
</dbReference>
<organism evidence="7 8">
    <name type="scientific">Solitalea canadensis (strain ATCC 29591 / DSM 3403 / JCM 21819 / LMG 8368 / NBRC 15130 / NCIMB 12057 / USAM 9D)</name>
    <name type="common">Flexibacter canadensis</name>
    <dbReference type="NCBI Taxonomy" id="929556"/>
    <lineage>
        <taxon>Bacteria</taxon>
        <taxon>Pseudomonadati</taxon>
        <taxon>Bacteroidota</taxon>
        <taxon>Sphingobacteriia</taxon>
        <taxon>Sphingobacteriales</taxon>
        <taxon>Sphingobacteriaceae</taxon>
        <taxon>Solitalea</taxon>
    </lineage>
</organism>
<dbReference type="InterPro" id="IPR004839">
    <property type="entry name" value="Aminotransferase_I/II_large"/>
</dbReference>
<feature type="domain" description="HTH gntR-type" evidence="6">
    <location>
        <begin position="10"/>
        <end position="78"/>
    </location>
</feature>
<dbReference type="AlphaFoldDB" id="H8KRK6"/>